<feature type="domain" description="Dynein heavy chain hydrolytic ATP-binding dynein motor region" evidence="1">
    <location>
        <begin position="1"/>
        <end position="101"/>
    </location>
</feature>
<comment type="caution">
    <text evidence="2">The sequence shown here is derived from an EMBL/GenBank/DDBJ whole genome shotgun (WGS) entry which is preliminary data.</text>
</comment>
<protein>
    <submittedName>
        <fullName evidence="2">Dynein heavy chain 8, axonemal</fullName>
    </submittedName>
</protein>
<organism evidence="2 3">
    <name type="scientific">Caerostris extrusa</name>
    <name type="common">Bark spider</name>
    <name type="synonym">Caerostris bankana</name>
    <dbReference type="NCBI Taxonomy" id="172846"/>
    <lineage>
        <taxon>Eukaryota</taxon>
        <taxon>Metazoa</taxon>
        <taxon>Ecdysozoa</taxon>
        <taxon>Arthropoda</taxon>
        <taxon>Chelicerata</taxon>
        <taxon>Arachnida</taxon>
        <taxon>Araneae</taxon>
        <taxon>Araneomorphae</taxon>
        <taxon>Entelegynae</taxon>
        <taxon>Araneoidea</taxon>
        <taxon>Araneidae</taxon>
        <taxon>Caerostris</taxon>
    </lineage>
</organism>
<dbReference type="InterPro" id="IPR035699">
    <property type="entry name" value="AAA_6"/>
</dbReference>
<evidence type="ECO:0000313" key="2">
    <source>
        <dbReference type="EMBL" id="GIX94877.1"/>
    </source>
</evidence>
<gene>
    <name evidence="2" type="primary">DNAH8</name>
    <name evidence="2" type="ORF">CEXT_212461</name>
</gene>
<dbReference type="Proteomes" id="UP001054945">
    <property type="component" value="Unassembled WGS sequence"/>
</dbReference>
<dbReference type="Pfam" id="PF12774">
    <property type="entry name" value="AAA_6"/>
    <property type="match status" value="2"/>
</dbReference>
<evidence type="ECO:0000313" key="3">
    <source>
        <dbReference type="Proteomes" id="UP001054945"/>
    </source>
</evidence>
<reference evidence="2 3" key="1">
    <citation type="submission" date="2021-06" db="EMBL/GenBank/DDBJ databases">
        <title>Caerostris extrusa draft genome.</title>
        <authorList>
            <person name="Kono N."/>
            <person name="Arakawa K."/>
        </authorList>
    </citation>
    <scope>NUCLEOTIDE SEQUENCE [LARGE SCALE GENOMIC DNA]</scope>
</reference>
<dbReference type="AlphaFoldDB" id="A0AAV4PBW5"/>
<dbReference type="GO" id="GO:0007018">
    <property type="term" value="P:microtubule-based movement"/>
    <property type="evidence" value="ECO:0007669"/>
    <property type="project" value="InterPro"/>
</dbReference>
<dbReference type="Gene3D" id="3.40.50.300">
    <property type="entry name" value="P-loop containing nucleotide triphosphate hydrolases"/>
    <property type="match status" value="2"/>
</dbReference>
<proteinExistence type="predicted"/>
<dbReference type="GO" id="GO:0005524">
    <property type="term" value="F:ATP binding"/>
    <property type="evidence" value="ECO:0007669"/>
    <property type="project" value="InterPro"/>
</dbReference>
<dbReference type="PANTHER" id="PTHR46961:SF19">
    <property type="entry name" value="DYNEIN HEAVY CHAIN 5, AXONEMAL"/>
    <property type="match status" value="1"/>
</dbReference>
<name>A0AAV4PBW5_CAEEX</name>
<dbReference type="GO" id="GO:0051959">
    <property type="term" value="F:dynein light intermediate chain binding"/>
    <property type="evidence" value="ECO:0007669"/>
    <property type="project" value="InterPro"/>
</dbReference>
<dbReference type="InterPro" id="IPR027417">
    <property type="entry name" value="P-loop_NTPase"/>
</dbReference>
<evidence type="ECO:0000259" key="1">
    <source>
        <dbReference type="Pfam" id="PF12774"/>
    </source>
</evidence>
<dbReference type="EMBL" id="BPLR01004442">
    <property type="protein sequence ID" value="GIX94877.1"/>
    <property type="molecule type" value="Genomic_DNA"/>
</dbReference>
<dbReference type="PANTHER" id="PTHR46961">
    <property type="entry name" value="DYNEIN HEAVY CHAIN 1, AXONEMAL-LIKE PROTEIN"/>
    <property type="match status" value="1"/>
</dbReference>
<dbReference type="GO" id="GO:0045505">
    <property type="term" value="F:dynein intermediate chain binding"/>
    <property type="evidence" value="ECO:0007669"/>
    <property type="project" value="InterPro"/>
</dbReference>
<feature type="domain" description="Dynein heavy chain hydrolytic ATP-binding dynein motor region" evidence="1">
    <location>
        <begin position="136"/>
        <end position="212"/>
    </location>
</feature>
<keyword evidence="3" id="KW-1185">Reference proteome</keyword>
<sequence length="224" mass="24712">MSMGGALAGPAGTGKLKPQKTWKSLRKICCCIQLLGSNGFQSLAPGAVLTNSNRIELPVLSVAAQQISIVLSARKEKLEEFVFSDGDILGLNPEFGLFITMIIMRVKLASCGFQENSILARKFFVLYKLCEEQLTKQVDEDEPLFESLINDLFPGITKEAVEYDDLQIAIANQVKVANLINHPQWNLKVIQLYETQMVRHGMMALGPSGAGKNLLHKNSHEGHE</sequence>
<dbReference type="GO" id="GO:0030286">
    <property type="term" value="C:dynein complex"/>
    <property type="evidence" value="ECO:0007669"/>
    <property type="project" value="InterPro"/>
</dbReference>
<accession>A0AAV4PBW5</accession>
<dbReference type="InterPro" id="IPR026983">
    <property type="entry name" value="DHC"/>
</dbReference>